<protein>
    <recommendedName>
        <fullName evidence="7">Transmembrane 9 superfamily member</fullName>
    </recommendedName>
</protein>
<evidence type="ECO:0000256" key="1">
    <source>
        <dbReference type="ARBA" id="ARBA00004141"/>
    </source>
</evidence>
<keyword evidence="4 7" id="KW-0732">Signal</keyword>
<feature type="transmembrane region" description="Helical" evidence="7">
    <location>
        <begin position="490"/>
        <end position="513"/>
    </location>
</feature>
<evidence type="ECO:0000313" key="8">
    <source>
        <dbReference type="EMBL" id="ELR19771.1"/>
    </source>
</evidence>
<feature type="transmembrane region" description="Helical" evidence="7">
    <location>
        <begin position="436"/>
        <end position="459"/>
    </location>
</feature>
<comment type="similarity">
    <text evidence="2 7">Belongs to the nonaspanin (TM9SF) (TC 9.A.2) family.</text>
</comment>
<feature type="transmembrane region" description="Helical" evidence="7">
    <location>
        <begin position="590"/>
        <end position="619"/>
    </location>
</feature>
<dbReference type="GO" id="GO:0016020">
    <property type="term" value="C:membrane"/>
    <property type="evidence" value="ECO:0007669"/>
    <property type="project" value="UniProtKB-SubCell"/>
</dbReference>
<comment type="subcellular location">
    <subcellularLocation>
        <location evidence="1">Membrane</location>
        <topology evidence="1">Multi-pass membrane protein</topology>
    </subcellularLocation>
</comment>
<name>L8H5N1_ACACF</name>
<evidence type="ECO:0000313" key="9">
    <source>
        <dbReference type="Proteomes" id="UP000011083"/>
    </source>
</evidence>
<feature type="transmembrane region" description="Helical" evidence="7">
    <location>
        <begin position="404"/>
        <end position="424"/>
    </location>
</feature>
<feature type="transmembrane region" description="Helical" evidence="7">
    <location>
        <begin position="519"/>
        <end position="547"/>
    </location>
</feature>
<dbReference type="InterPro" id="IPR036259">
    <property type="entry name" value="MFS_trans_sf"/>
</dbReference>
<proteinExistence type="inferred from homology"/>
<feature type="chain" id="PRO_5003990929" description="Transmembrane 9 superfamily member" evidence="7">
    <location>
        <begin position="23"/>
        <end position="629"/>
    </location>
</feature>
<dbReference type="PANTHER" id="PTHR10766">
    <property type="entry name" value="TRANSMEMBRANE 9 SUPERFAMILY PROTEIN"/>
    <property type="match status" value="1"/>
</dbReference>
<sequence length="629" mass="71384">MARVILLRAVLIVLALACYAHAFYLPGVAPIEYNTGDRVYLSVNQLTSVHTQLPMRYYTLPFCRPETIEDDRENLGELLLGDRIENSPYLLAAKQSESCKVLCPVTLTKDEANAFIEAIEQEYRVHWIVDGLPSATKKSMTDANGEPKSLYEAGHPVGETGKPTSILNNHVDITILYHEEPVDYTGARVVGFEVRAHSVAHNLDYPKDGTPSTCPPQSGAAPLVLEKDKEGQKVLFTYSVKWEQSEHKWASRWDSYLLMTDDQIHWFSIINSLMIVLFLTGMVAMIMMRTLHADVRRYREMAENAEEAQEETGWKLVHGDVFRAPSHPMLLAVSVGNGVQVFAMTVVTMIFAVLGFLSPANRGALMTAMVVLLVVMGICSGYYSARIYKMFKGKNLTRNTLATAMLYPSIVFTIFFVLNTIIMGQKTYGAVPFLTLLEVLGLWLCISVPLAFLGAYFGWKKPVDEPPVRVNQIPRQIPEQVWYMKPIVSILMGGILPFGAIFIELFFILSSIWLHKFYYLFGFLFIVFVILILTCAEITIVMCYFQLCSEDYHWWWRAFLTSGASALYVFLYSVFYFFSRLQITKFVSAMLYMGYTAIMALEFFLLTGTIGFFACYYFVRQIYSSIKVD</sequence>
<dbReference type="SUPFAM" id="SSF103473">
    <property type="entry name" value="MFS general substrate transporter"/>
    <property type="match status" value="1"/>
</dbReference>
<keyword evidence="5 7" id="KW-1133">Transmembrane helix</keyword>
<dbReference type="Proteomes" id="UP000011083">
    <property type="component" value="Unassembled WGS sequence"/>
</dbReference>
<dbReference type="OMA" id="VVGFEVY"/>
<organism evidence="8 9">
    <name type="scientific">Acanthamoeba castellanii (strain ATCC 30010 / Neff)</name>
    <dbReference type="NCBI Taxonomy" id="1257118"/>
    <lineage>
        <taxon>Eukaryota</taxon>
        <taxon>Amoebozoa</taxon>
        <taxon>Discosea</taxon>
        <taxon>Longamoebia</taxon>
        <taxon>Centramoebida</taxon>
        <taxon>Acanthamoebidae</taxon>
        <taxon>Acanthamoeba</taxon>
    </lineage>
</organism>
<evidence type="ECO:0000256" key="2">
    <source>
        <dbReference type="ARBA" id="ARBA00005227"/>
    </source>
</evidence>
<feature type="transmembrane region" description="Helical" evidence="7">
    <location>
        <begin position="554"/>
        <end position="578"/>
    </location>
</feature>
<dbReference type="RefSeq" id="XP_004341866.1">
    <property type="nucleotide sequence ID" value="XM_004341818.1"/>
</dbReference>
<feature type="transmembrane region" description="Helical" evidence="7">
    <location>
        <begin position="264"/>
        <end position="287"/>
    </location>
</feature>
<feature type="transmembrane region" description="Helical" evidence="7">
    <location>
        <begin position="363"/>
        <end position="383"/>
    </location>
</feature>
<dbReference type="VEuPathDB" id="AmoebaDB:ACA1_201390"/>
<gene>
    <name evidence="8" type="ORF">ACA1_201390</name>
</gene>
<evidence type="ECO:0000256" key="7">
    <source>
        <dbReference type="RuleBase" id="RU363079"/>
    </source>
</evidence>
<evidence type="ECO:0000256" key="5">
    <source>
        <dbReference type="ARBA" id="ARBA00022989"/>
    </source>
</evidence>
<dbReference type="STRING" id="1257118.L8H5N1"/>
<dbReference type="KEGG" id="acan:ACA1_201390"/>
<dbReference type="AlphaFoldDB" id="L8H5N1"/>
<evidence type="ECO:0000256" key="6">
    <source>
        <dbReference type="ARBA" id="ARBA00023136"/>
    </source>
</evidence>
<dbReference type="Pfam" id="PF02990">
    <property type="entry name" value="EMP70"/>
    <property type="match status" value="1"/>
</dbReference>
<keyword evidence="9" id="KW-1185">Reference proteome</keyword>
<dbReference type="EMBL" id="KB007932">
    <property type="protein sequence ID" value="ELR19771.1"/>
    <property type="molecule type" value="Genomic_DNA"/>
</dbReference>
<feature type="transmembrane region" description="Helical" evidence="7">
    <location>
        <begin position="330"/>
        <end position="357"/>
    </location>
</feature>
<evidence type="ECO:0000256" key="3">
    <source>
        <dbReference type="ARBA" id="ARBA00022692"/>
    </source>
</evidence>
<dbReference type="GO" id="GO:0005737">
    <property type="term" value="C:cytoplasm"/>
    <property type="evidence" value="ECO:0007669"/>
    <property type="project" value="UniProtKB-ARBA"/>
</dbReference>
<evidence type="ECO:0000256" key="4">
    <source>
        <dbReference type="ARBA" id="ARBA00022729"/>
    </source>
</evidence>
<keyword evidence="6 7" id="KW-0472">Membrane</keyword>
<feature type="signal peptide" evidence="7">
    <location>
        <begin position="1"/>
        <end position="22"/>
    </location>
</feature>
<accession>L8H5N1</accession>
<dbReference type="InterPro" id="IPR004240">
    <property type="entry name" value="EMP70"/>
</dbReference>
<dbReference type="GO" id="GO:0072657">
    <property type="term" value="P:protein localization to membrane"/>
    <property type="evidence" value="ECO:0007669"/>
    <property type="project" value="TreeGrafter"/>
</dbReference>
<dbReference type="PANTHER" id="PTHR10766:SF111">
    <property type="entry name" value="TRANSMEMBRANE 9 SUPERFAMILY MEMBER 2"/>
    <property type="match status" value="1"/>
</dbReference>
<reference evidence="8 9" key="1">
    <citation type="journal article" date="2013" name="Genome Biol.">
        <title>Genome of Acanthamoeba castellanii highlights extensive lateral gene transfer and early evolution of tyrosine kinase signaling.</title>
        <authorList>
            <person name="Clarke M."/>
            <person name="Lohan A.J."/>
            <person name="Liu B."/>
            <person name="Lagkouvardos I."/>
            <person name="Roy S."/>
            <person name="Zafar N."/>
            <person name="Bertelli C."/>
            <person name="Schilde C."/>
            <person name="Kianianmomeni A."/>
            <person name="Burglin T.R."/>
            <person name="Frech C."/>
            <person name="Turcotte B."/>
            <person name="Kopec K.O."/>
            <person name="Synnott J.M."/>
            <person name="Choo C."/>
            <person name="Paponov I."/>
            <person name="Finkler A."/>
            <person name="Soon Heng Tan C."/>
            <person name="Hutchins A.P."/>
            <person name="Weinmeier T."/>
            <person name="Rattei T."/>
            <person name="Chu J.S."/>
            <person name="Gimenez G."/>
            <person name="Irimia M."/>
            <person name="Rigden D.J."/>
            <person name="Fitzpatrick D.A."/>
            <person name="Lorenzo-Morales J."/>
            <person name="Bateman A."/>
            <person name="Chiu C.H."/>
            <person name="Tang P."/>
            <person name="Hegemann P."/>
            <person name="Fromm H."/>
            <person name="Raoult D."/>
            <person name="Greub G."/>
            <person name="Miranda-Saavedra D."/>
            <person name="Chen N."/>
            <person name="Nash P."/>
            <person name="Ginger M.L."/>
            <person name="Horn M."/>
            <person name="Schaap P."/>
            <person name="Caler L."/>
            <person name="Loftus B."/>
        </authorList>
    </citation>
    <scope>NUCLEOTIDE SEQUENCE [LARGE SCALE GENOMIC DNA]</scope>
    <source>
        <strain evidence="8 9">Neff</strain>
    </source>
</reference>
<dbReference type="GeneID" id="14920602"/>
<dbReference type="OrthoDB" id="1666796at2759"/>
<keyword evidence="3 7" id="KW-0812">Transmembrane</keyword>